<dbReference type="OrthoDB" id="10021397at2759"/>
<organism evidence="8 9">
    <name type="scientific">Cordyceps confragosa</name>
    <name type="common">Lecanicillium lecanii</name>
    <dbReference type="NCBI Taxonomy" id="2714763"/>
    <lineage>
        <taxon>Eukaryota</taxon>
        <taxon>Fungi</taxon>
        <taxon>Dikarya</taxon>
        <taxon>Ascomycota</taxon>
        <taxon>Pezizomycotina</taxon>
        <taxon>Sordariomycetes</taxon>
        <taxon>Hypocreomycetidae</taxon>
        <taxon>Hypocreales</taxon>
        <taxon>Cordycipitaceae</taxon>
        <taxon>Akanthomyces</taxon>
    </lineage>
</organism>
<dbReference type="Proteomes" id="UP000243081">
    <property type="component" value="Unassembled WGS sequence"/>
</dbReference>
<feature type="transmembrane region" description="Helical" evidence="7">
    <location>
        <begin position="292"/>
        <end position="309"/>
    </location>
</feature>
<evidence type="ECO:0000256" key="2">
    <source>
        <dbReference type="ARBA" id="ARBA00007520"/>
    </source>
</evidence>
<dbReference type="PANTHER" id="PTHR23501:SF12">
    <property type="entry name" value="MAJOR FACILITATOR SUPERFAMILY (MFS) PROFILE DOMAIN-CONTAINING PROTEIN-RELATED"/>
    <property type="match status" value="1"/>
</dbReference>
<feature type="transmembrane region" description="Helical" evidence="7">
    <location>
        <begin position="262"/>
        <end position="280"/>
    </location>
</feature>
<feature type="non-terminal residue" evidence="8">
    <location>
        <position position="313"/>
    </location>
</feature>
<feature type="transmembrane region" description="Helical" evidence="7">
    <location>
        <begin position="161"/>
        <end position="180"/>
    </location>
</feature>
<evidence type="ECO:0000256" key="5">
    <source>
        <dbReference type="ARBA" id="ARBA00022989"/>
    </source>
</evidence>
<dbReference type="GO" id="GO:0005886">
    <property type="term" value="C:plasma membrane"/>
    <property type="evidence" value="ECO:0007669"/>
    <property type="project" value="TreeGrafter"/>
</dbReference>
<evidence type="ECO:0000256" key="6">
    <source>
        <dbReference type="ARBA" id="ARBA00023136"/>
    </source>
</evidence>
<comment type="similarity">
    <text evidence="2">Belongs to the major facilitator superfamily. TCR/Tet family.</text>
</comment>
<evidence type="ECO:0000256" key="1">
    <source>
        <dbReference type="ARBA" id="ARBA00004141"/>
    </source>
</evidence>
<accession>A0A179IAF9</accession>
<protein>
    <submittedName>
        <fullName evidence="8">Uncharacterized protein</fullName>
    </submittedName>
</protein>
<proteinExistence type="inferred from homology"/>
<keyword evidence="4 7" id="KW-0812">Transmembrane</keyword>
<name>A0A179IAF9_CORDF</name>
<keyword evidence="5 7" id="KW-1133">Transmembrane helix</keyword>
<dbReference type="PANTHER" id="PTHR23501">
    <property type="entry name" value="MAJOR FACILITATOR SUPERFAMILY"/>
    <property type="match status" value="1"/>
</dbReference>
<sequence length="313" mass="33071">LDTTLAADVQAQAYESLGHIENLPWIGLAFPMSCSRDSLARLNRLPLRGWQGHSRRGTGSKALIVGRAVARLEGAAMYLGQRMLLQSAHSQGVLSTPREAPTQTANTDLSWRVGCILGPVIGGVIPSAVRPGAGHVVVAFKFGSQAALRPDLKALAKLKDIGWIEAPPFAAFVVLFIMVLNFDGSILAWKSGGSIALEVVLGVCLIASRSSALKSTTFLCFFGSRTIVLLYVASGTTGATPDIVLFYSLLFSQFANGATATQAAVCLPPFICFVDFLVLVTGGSLPLVGRHNLYYVVRGCVVLIGGVLLCTGH</sequence>
<evidence type="ECO:0000256" key="3">
    <source>
        <dbReference type="ARBA" id="ARBA00022448"/>
    </source>
</evidence>
<dbReference type="AlphaFoldDB" id="A0A179IAF9"/>
<evidence type="ECO:0000313" key="9">
    <source>
        <dbReference type="Proteomes" id="UP000243081"/>
    </source>
</evidence>
<dbReference type="GO" id="GO:0022857">
    <property type="term" value="F:transmembrane transporter activity"/>
    <property type="evidence" value="ECO:0007669"/>
    <property type="project" value="TreeGrafter"/>
</dbReference>
<evidence type="ECO:0000256" key="4">
    <source>
        <dbReference type="ARBA" id="ARBA00022692"/>
    </source>
</evidence>
<keyword evidence="3" id="KW-0813">Transport</keyword>
<evidence type="ECO:0000313" key="8">
    <source>
        <dbReference type="EMBL" id="OAQ98610.1"/>
    </source>
</evidence>
<keyword evidence="6 7" id="KW-0472">Membrane</keyword>
<comment type="caution">
    <text evidence="8">The sequence shown here is derived from an EMBL/GenBank/DDBJ whole genome shotgun (WGS) entry which is preliminary data.</text>
</comment>
<feature type="non-terminal residue" evidence="8">
    <location>
        <position position="1"/>
    </location>
</feature>
<keyword evidence="9" id="KW-1185">Reference proteome</keyword>
<comment type="subcellular location">
    <subcellularLocation>
        <location evidence="1">Membrane</location>
        <topology evidence="1">Multi-pass membrane protein</topology>
    </subcellularLocation>
</comment>
<feature type="transmembrane region" description="Helical" evidence="7">
    <location>
        <begin position="186"/>
        <end position="207"/>
    </location>
</feature>
<feature type="transmembrane region" description="Helical" evidence="7">
    <location>
        <begin position="228"/>
        <end position="250"/>
    </location>
</feature>
<evidence type="ECO:0000256" key="7">
    <source>
        <dbReference type="SAM" id="Phobius"/>
    </source>
</evidence>
<dbReference type="EMBL" id="LUKN01002765">
    <property type="protein sequence ID" value="OAQ98610.1"/>
    <property type="molecule type" value="Genomic_DNA"/>
</dbReference>
<gene>
    <name evidence="8" type="ORF">LLEC1_02084</name>
</gene>
<reference evidence="8 9" key="1">
    <citation type="submission" date="2016-03" db="EMBL/GenBank/DDBJ databases">
        <title>Fine-scale spatial genetic structure of a fungal parasite of coffee scale insects.</title>
        <authorList>
            <person name="Jackson D."/>
            <person name="Zemenick K.A."/>
            <person name="Malloure B."/>
            <person name="Quandt C.A."/>
            <person name="James T.Y."/>
        </authorList>
    </citation>
    <scope>NUCLEOTIDE SEQUENCE [LARGE SCALE GENOMIC DNA]</scope>
    <source>
        <strain evidence="8 9">UM487</strain>
    </source>
</reference>